<proteinExistence type="predicted"/>
<dbReference type="AlphaFoldDB" id="A0ABD1PEQ2"/>
<dbReference type="EMBL" id="JBFOLK010000014">
    <property type="protein sequence ID" value="KAL2462360.1"/>
    <property type="molecule type" value="Genomic_DNA"/>
</dbReference>
<dbReference type="PANTHER" id="PTHR48475:SF2">
    <property type="entry name" value="RIBONUCLEASE H"/>
    <property type="match status" value="1"/>
</dbReference>
<dbReference type="Proteomes" id="UP001604336">
    <property type="component" value="Unassembled WGS sequence"/>
</dbReference>
<dbReference type="PANTHER" id="PTHR48475">
    <property type="entry name" value="RIBONUCLEASE H"/>
    <property type="match status" value="1"/>
</dbReference>
<protein>
    <submittedName>
        <fullName evidence="1">RNA-directed DNA polymerase</fullName>
    </submittedName>
</protein>
<evidence type="ECO:0000313" key="2">
    <source>
        <dbReference type="Proteomes" id="UP001604336"/>
    </source>
</evidence>
<accession>A0ABD1PEQ2</accession>
<reference evidence="2" key="1">
    <citation type="submission" date="2024-07" db="EMBL/GenBank/DDBJ databases">
        <title>Two chromosome-level genome assemblies of Korean endemic species Abeliophyllum distichum and Forsythia ovata (Oleaceae).</title>
        <authorList>
            <person name="Jang H."/>
        </authorList>
    </citation>
    <scope>NUCLEOTIDE SEQUENCE [LARGE SCALE GENOMIC DNA]</scope>
</reference>
<keyword evidence="1" id="KW-0548">Nucleotidyltransferase</keyword>
<organism evidence="1 2">
    <name type="scientific">Abeliophyllum distichum</name>
    <dbReference type="NCBI Taxonomy" id="126358"/>
    <lineage>
        <taxon>Eukaryota</taxon>
        <taxon>Viridiplantae</taxon>
        <taxon>Streptophyta</taxon>
        <taxon>Embryophyta</taxon>
        <taxon>Tracheophyta</taxon>
        <taxon>Spermatophyta</taxon>
        <taxon>Magnoliopsida</taxon>
        <taxon>eudicotyledons</taxon>
        <taxon>Gunneridae</taxon>
        <taxon>Pentapetalae</taxon>
        <taxon>asterids</taxon>
        <taxon>lamiids</taxon>
        <taxon>Lamiales</taxon>
        <taxon>Oleaceae</taxon>
        <taxon>Forsythieae</taxon>
        <taxon>Abeliophyllum</taxon>
    </lineage>
</organism>
<keyword evidence="2" id="KW-1185">Reference proteome</keyword>
<name>A0ABD1PEQ2_9LAMI</name>
<keyword evidence="1" id="KW-0695">RNA-directed DNA polymerase</keyword>
<comment type="caution">
    <text evidence="1">The sequence shown here is derived from an EMBL/GenBank/DDBJ whole genome shotgun (WGS) entry which is preliminary data.</text>
</comment>
<evidence type="ECO:0000313" key="1">
    <source>
        <dbReference type="EMBL" id="KAL2462360.1"/>
    </source>
</evidence>
<gene>
    <name evidence="1" type="ORF">Adt_45780</name>
</gene>
<keyword evidence="1" id="KW-0808">Transferase</keyword>
<sequence>MKLNADRFLSEAGAGAGILLISSDGYNLNCTLYLEFKASNNLAKYETLLESLRLSQEMKKAEDLLSHFEEFELLQILRIENGYANALSNLTSNRDSDLMKAIPVEKLS</sequence>
<dbReference type="GO" id="GO:0003964">
    <property type="term" value="F:RNA-directed DNA polymerase activity"/>
    <property type="evidence" value="ECO:0007669"/>
    <property type="project" value="UniProtKB-KW"/>
</dbReference>